<keyword evidence="2 4" id="KW-0472">Membrane</keyword>
<evidence type="ECO:0000256" key="1">
    <source>
        <dbReference type="ARBA" id="ARBA00004442"/>
    </source>
</evidence>
<gene>
    <name evidence="8" type="ORF">PCLFYP37_02136</name>
</gene>
<dbReference type="InterPro" id="IPR006665">
    <property type="entry name" value="OmpA-like"/>
</dbReference>
<dbReference type="PANTHER" id="PTHR30329:SF21">
    <property type="entry name" value="LIPOPROTEIN YIAD-RELATED"/>
    <property type="match status" value="1"/>
</dbReference>
<feature type="domain" description="OmpA-like" evidence="7">
    <location>
        <begin position="268"/>
        <end position="377"/>
    </location>
</feature>
<dbReference type="InterPro" id="IPR036737">
    <property type="entry name" value="OmpA-like_sf"/>
</dbReference>
<dbReference type="GO" id="GO:0009279">
    <property type="term" value="C:cell outer membrane"/>
    <property type="evidence" value="ECO:0007669"/>
    <property type="project" value="UniProtKB-SubCell"/>
</dbReference>
<dbReference type="InterPro" id="IPR050330">
    <property type="entry name" value="Bact_OuterMem_StrucFunc"/>
</dbReference>
<reference evidence="8" key="1">
    <citation type="submission" date="2019-11" db="EMBL/GenBank/DDBJ databases">
        <authorList>
            <person name="Feng L."/>
        </authorList>
    </citation>
    <scope>NUCLEOTIDE SEQUENCE</scope>
    <source>
        <strain evidence="8">PclaraLFYP37</strain>
    </source>
</reference>
<dbReference type="Pfam" id="PF00691">
    <property type="entry name" value="OmpA"/>
    <property type="match status" value="1"/>
</dbReference>
<dbReference type="RefSeq" id="WP_270652246.1">
    <property type="nucleotide sequence ID" value="NZ_CACRUT010000015.1"/>
</dbReference>
<evidence type="ECO:0000256" key="6">
    <source>
        <dbReference type="SAM" id="SignalP"/>
    </source>
</evidence>
<protein>
    <submittedName>
        <fullName evidence="8">Outer membrane protein 41</fullName>
    </submittedName>
</protein>
<keyword evidence="5" id="KW-0175">Coiled coil</keyword>
<evidence type="ECO:0000256" key="2">
    <source>
        <dbReference type="ARBA" id="ARBA00023136"/>
    </source>
</evidence>
<dbReference type="Gene3D" id="3.30.1330.60">
    <property type="entry name" value="OmpA-like domain"/>
    <property type="match status" value="1"/>
</dbReference>
<evidence type="ECO:0000256" key="3">
    <source>
        <dbReference type="ARBA" id="ARBA00023237"/>
    </source>
</evidence>
<evidence type="ECO:0000256" key="5">
    <source>
        <dbReference type="SAM" id="Coils"/>
    </source>
</evidence>
<dbReference type="CDD" id="cd07185">
    <property type="entry name" value="OmpA_C-like"/>
    <property type="match status" value="1"/>
</dbReference>
<evidence type="ECO:0000259" key="7">
    <source>
        <dbReference type="PROSITE" id="PS51123"/>
    </source>
</evidence>
<evidence type="ECO:0000313" key="8">
    <source>
        <dbReference type="EMBL" id="VYU18678.1"/>
    </source>
</evidence>
<dbReference type="SUPFAM" id="SSF103088">
    <property type="entry name" value="OmpA-like"/>
    <property type="match status" value="1"/>
</dbReference>
<dbReference type="AlphaFoldDB" id="A0A6N3CU87"/>
<dbReference type="PROSITE" id="PS51123">
    <property type="entry name" value="OMPA_2"/>
    <property type="match status" value="1"/>
</dbReference>
<keyword evidence="6" id="KW-0732">Signal</keyword>
<proteinExistence type="predicted"/>
<name>A0A6N3CU87_9BACT</name>
<dbReference type="EMBL" id="CACRUT010000015">
    <property type="protein sequence ID" value="VYU18678.1"/>
    <property type="molecule type" value="Genomic_DNA"/>
</dbReference>
<feature type="chain" id="PRO_5027034772" evidence="6">
    <location>
        <begin position="20"/>
        <end position="377"/>
    </location>
</feature>
<dbReference type="PRINTS" id="PR01021">
    <property type="entry name" value="OMPADOMAIN"/>
</dbReference>
<comment type="subcellular location">
    <subcellularLocation>
        <location evidence="1">Cell outer membrane</location>
    </subcellularLocation>
</comment>
<organism evidence="8">
    <name type="scientific">Paraprevotella clara</name>
    <dbReference type="NCBI Taxonomy" id="454154"/>
    <lineage>
        <taxon>Bacteria</taxon>
        <taxon>Pseudomonadati</taxon>
        <taxon>Bacteroidota</taxon>
        <taxon>Bacteroidia</taxon>
        <taxon>Bacteroidales</taxon>
        <taxon>Prevotellaceae</taxon>
        <taxon>Paraprevotella</taxon>
    </lineage>
</organism>
<feature type="coiled-coil region" evidence="5">
    <location>
        <begin position="228"/>
        <end position="262"/>
    </location>
</feature>
<keyword evidence="3" id="KW-0998">Cell outer membrane</keyword>
<evidence type="ECO:0000256" key="4">
    <source>
        <dbReference type="PROSITE-ProRule" id="PRU00473"/>
    </source>
</evidence>
<feature type="signal peptide" evidence="6">
    <location>
        <begin position="1"/>
        <end position="19"/>
    </location>
</feature>
<accession>A0A6N3CU87</accession>
<sequence length="377" mass="41460">MKKSLLLLAGALSLGSLNAQTTEEQTTKFRDNWSIGLNGGIVTPLSHSAFFKNARATVGIDLNKQLSPIYGLTFENMWSINTFESSAAFDASNLMLLHRINLNNVFCRYKGKPSLFEVEALAGFGWLHVNDAYYTNDGEKDGNWISSKVGLNLNFNLGEKKAWTIAVKPAILWNVTQFGEDNINFHSDQAAWEITAGVVYHFKNSNGKHYYSNGCSHADQIAALNATISSMEAEAAGKDRALQNAQKTISDLQKDLNDCKNKKVPTTTTQAVEKSEYVVIFRQSSSKVDALQMPNIDRLASYLKKNSSAKVSISGYASPEGNAKFNQKLSEKRAEAVKNILVKEYGISANRIETQGKGVGNIFGKPAYNRASICVTE</sequence>
<dbReference type="PANTHER" id="PTHR30329">
    <property type="entry name" value="STATOR ELEMENT OF FLAGELLAR MOTOR COMPLEX"/>
    <property type="match status" value="1"/>
</dbReference>
<dbReference type="InterPro" id="IPR006664">
    <property type="entry name" value="OMP_bac"/>
</dbReference>